<dbReference type="Proteomes" id="UP000241074">
    <property type="component" value="Chromosome"/>
</dbReference>
<accession>A0A2P1PMR1</accession>
<organism evidence="1 2">
    <name type="scientific">Ahniella affigens</name>
    <dbReference type="NCBI Taxonomy" id="2021234"/>
    <lineage>
        <taxon>Bacteria</taxon>
        <taxon>Pseudomonadati</taxon>
        <taxon>Pseudomonadota</taxon>
        <taxon>Gammaproteobacteria</taxon>
        <taxon>Lysobacterales</taxon>
        <taxon>Rhodanobacteraceae</taxon>
        <taxon>Ahniella</taxon>
    </lineage>
</organism>
<sequence length="77" mass="7805">MSVKKLPAGSETSPGRANSLLFYRSGLNPGNLVGKRPPDPGKVPGFGAISAGETAISGGKGVAAFHQAACCEHEPRT</sequence>
<evidence type="ECO:0000313" key="2">
    <source>
        <dbReference type="Proteomes" id="UP000241074"/>
    </source>
</evidence>
<proteinExistence type="predicted"/>
<dbReference type="EMBL" id="CP027860">
    <property type="protein sequence ID" value="AVP96133.1"/>
    <property type="molecule type" value="Genomic_DNA"/>
</dbReference>
<reference evidence="1 2" key="1">
    <citation type="submission" date="2018-03" db="EMBL/GenBank/DDBJ databases">
        <title>Ahniella affigens gen. nov., sp. nov., a gammaproteobacterium isolated from sandy soil near a stream.</title>
        <authorList>
            <person name="Ko Y."/>
            <person name="Kim J.-H."/>
        </authorList>
    </citation>
    <scope>NUCLEOTIDE SEQUENCE [LARGE SCALE GENOMIC DNA]</scope>
    <source>
        <strain evidence="1 2">D13</strain>
    </source>
</reference>
<dbReference type="AlphaFoldDB" id="A0A2P1PMR1"/>
<keyword evidence="2" id="KW-1185">Reference proteome</keyword>
<reference evidence="1 2" key="2">
    <citation type="submission" date="2018-03" db="EMBL/GenBank/DDBJ databases">
        <authorList>
            <person name="Keele B.F."/>
        </authorList>
    </citation>
    <scope>NUCLEOTIDE SEQUENCE [LARGE SCALE GENOMIC DNA]</scope>
    <source>
        <strain evidence="1 2">D13</strain>
    </source>
</reference>
<dbReference type="KEGG" id="xba:C7S18_02515"/>
<evidence type="ECO:0000313" key="1">
    <source>
        <dbReference type="EMBL" id="AVP96133.1"/>
    </source>
</evidence>
<protein>
    <submittedName>
        <fullName evidence="1">Uncharacterized protein</fullName>
    </submittedName>
</protein>
<gene>
    <name evidence="1" type="ORF">C7S18_02515</name>
</gene>
<name>A0A2P1PMR1_9GAMM</name>